<name>E0U530_GLOV7</name>
<dbReference type="AlphaFoldDB" id="E0U530"/>
<dbReference type="InterPro" id="IPR029063">
    <property type="entry name" value="SAM-dependent_MTases_sf"/>
</dbReference>
<dbReference type="Pfam" id="PF13847">
    <property type="entry name" value="Methyltransf_31"/>
    <property type="match status" value="1"/>
</dbReference>
<feature type="domain" description="Methyltransferase" evidence="2">
    <location>
        <begin position="206"/>
        <end position="321"/>
    </location>
</feature>
<keyword evidence="3" id="KW-0808">Transferase</keyword>
<keyword evidence="4" id="KW-1185">Reference proteome</keyword>
<evidence type="ECO:0000256" key="1">
    <source>
        <dbReference type="SAM" id="Phobius"/>
    </source>
</evidence>
<accession>E0U530</accession>
<keyword evidence="1" id="KW-0472">Membrane</keyword>
<keyword evidence="3" id="KW-0489">Methyltransferase</keyword>
<gene>
    <name evidence="3" type="ordered locus">Cyan7822_0261</name>
</gene>
<evidence type="ECO:0000313" key="4">
    <source>
        <dbReference type="Proteomes" id="UP000008206"/>
    </source>
</evidence>
<organism evidence="3 4">
    <name type="scientific">Gloeothece verrucosa (strain PCC 7822)</name>
    <name type="common">Cyanothece sp. (strain PCC 7822)</name>
    <dbReference type="NCBI Taxonomy" id="497965"/>
    <lineage>
        <taxon>Bacteria</taxon>
        <taxon>Bacillati</taxon>
        <taxon>Cyanobacteriota</taxon>
        <taxon>Cyanophyceae</taxon>
        <taxon>Oscillatoriophycideae</taxon>
        <taxon>Chroococcales</taxon>
        <taxon>Aphanothecaceae</taxon>
        <taxon>Gloeothece</taxon>
        <taxon>Gloeothece verrucosa</taxon>
    </lineage>
</organism>
<evidence type="ECO:0000259" key="2">
    <source>
        <dbReference type="Pfam" id="PF13847"/>
    </source>
</evidence>
<proteinExistence type="predicted"/>
<dbReference type="STRING" id="497965.Cyan7822_0261"/>
<dbReference type="OrthoDB" id="9784101at2"/>
<feature type="transmembrane region" description="Helical" evidence="1">
    <location>
        <begin position="12"/>
        <end position="31"/>
    </location>
</feature>
<dbReference type="GO" id="GO:0008168">
    <property type="term" value="F:methyltransferase activity"/>
    <property type="evidence" value="ECO:0007669"/>
    <property type="project" value="UniProtKB-KW"/>
</dbReference>
<keyword evidence="1" id="KW-1133">Transmembrane helix</keyword>
<dbReference type="HOGENOM" id="CLU_749490_0_0_3"/>
<dbReference type="Proteomes" id="UP000008206">
    <property type="component" value="Chromosome"/>
</dbReference>
<evidence type="ECO:0000313" key="3">
    <source>
        <dbReference type="EMBL" id="ADN12309.1"/>
    </source>
</evidence>
<dbReference type="Gene3D" id="3.40.50.150">
    <property type="entry name" value="Vaccinia Virus protein VP39"/>
    <property type="match status" value="1"/>
</dbReference>
<dbReference type="EMBL" id="CP002198">
    <property type="protein sequence ID" value="ADN12309.1"/>
    <property type="molecule type" value="Genomic_DNA"/>
</dbReference>
<dbReference type="InterPro" id="IPR025714">
    <property type="entry name" value="Methyltranfer_dom"/>
</dbReference>
<dbReference type="RefSeq" id="WP_013320419.1">
    <property type="nucleotide sequence ID" value="NC_014501.1"/>
</dbReference>
<dbReference type="GO" id="GO:0032259">
    <property type="term" value="P:methylation"/>
    <property type="evidence" value="ECO:0007669"/>
    <property type="project" value="UniProtKB-KW"/>
</dbReference>
<keyword evidence="1" id="KW-0812">Transmembrane</keyword>
<reference evidence="4" key="1">
    <citation type="journal article" date="2011" name="MBio">
        <title>Novel metabolic attributes of the genus Cyanothece, comprising a group of unicellular nitrogen-fixing Cyanobacteria.</title>
        <authorList>
            <person name="Bandyopadhyay A."/>
            <person name="Elvitigala T."/>
            <person name="Welsh E."/>
            <person name="Stockel J."/>
            <person name="Liberton M."/>
            <person name="Min H."/>
            <person name="Sherman L.A."/>
            <person name="Pakrasi H.B."/>
        </authorList>
    </citation>
    <scope>NUCLEOTIDE SEQUENCE [LARGE SCALE GENOMIC DNA]</scope>
    <source>
        <strain evidence="4">PCC 7822</strain>
    </source>
</reference>
<dbReference type="eggNOG" id="COG4798">
    <property type="taxonomic scope" value="Bacteria"/>
</dbReference>
<dbReference type="KEGG" id="cyj:Cyan7822_0261"/>
<protein>
    <submittedName>
        <fullName evidence="3">Methyltransferase type 11</fullName>
    </submittedName>
</protein>
<dbReference type="SUPFAM" id="SSF53335">
    <property type="entry name" value="S-adenosyl-L-methionine-dependent methyltransferases"/>
    <property type="match status" value="1"/>
</dbReference>
<dbReference type="CDD" id="cd02440">
    <property type="entry name" value="AdoMet_MTases"/>
    <property type="match status" value="1"/>
</dbReference>
<sequence>MRIITTRRETQAIILAILAILAAILVIVFFTKSSPNSQEHKSAGGEWLEITTPMSLIHIGSNDSFAITEEGNRAAKLVYDAVAHKNLDSAKAASELYTQLIPKENYGGEYSTLQWFCDYFLASESQKKEFLKDKYVSSFFEFFSANDFTNLKDYLTLKYHLNKLEEQFTQADQERKALLEDTILFNNPRREEWEKTSKMMTFFPIKAGDKIADVGSGPGYFTFKFAEIVGDKGRVFAIDTVEKHLDYVNHVSQKYGIKNVETVLTQGDTLGVGENQIDVAFLCSLYHNIYGMDKEDDRHRFIDNIKKSLKKDGTLIIVDNAVVERGKLPYHGPYIAKQLIIGQLKYYGFRFVKDFASVPQRYVLIFKKM</sequence>